<dbReference type="Gene3D" id="3.50.4.10">
    <property type="entry name" value="Hepatocyte Growth Factor"/>
    <property type="match status" value="2"/>
</dbReference>
<evidence type="ECO:0000256" key="2">
    <source>
        <dbReference type="ARBA" id="ARBA00023157"/>
    </source>
</evidence>
<feature type="non-terminal residue" evidence="4">
    <location>
        <position position="1"/>
    </location>
</feature>
<reference evidence="4" key="1">
    <citation type="submission" date="2019-06" db="EMBL/GenBank/DDBJ databases">
        <title>Genomics analysis of Aphanomyces spp. identifies a new class of oomycete effector associated with host adaptation.</title>
        <authorList>
            <person name="Gaulin E."/>
        </authorList>
    </citation>
    <scope>NUCLEOTIDE SEQUENCE</scope>
    <source>
        <strain evidence="4">CBS 578.67</strain>
    </source>
</reference>
<comment type="caution">
    <text evidence="4">The sequence shown here is derived from an EMBL/GenBank/DDBJ whole genome shotgun (WGS) entry which is preliminary data.</text>
</comment>
<accession>A0A6A4YU85</accession>
<dbReference type="InterPro" id="IPR000177">
    <property type="entry name" value="Apple"/>
</dbReference>
<keyword evidence="2" id="KW-1015">Disulfide bond</keyword>
<evidence type="ECO:0000259" key="3">
    <source>
        <dbReference type="PROSITE" id="PS50948"/>
    </source>
</evidence>
<protein>
    <recommendedName>
        <fullName evidence="3">Apple domain-containing protein</fullName>
    </recommendedName>
</protein>
<dbReference type="EMBL" id="VJMH01005113">
    <property type="protein sequence ID" value="KAF0700788.1"/>
    <property type="molecule type" value="Genomic_DNA"/>
</dbReference>
<organism evidence="4">
    <name type="scientific">Aphanomyces stellatus</name>
    <dbReference type="NCBI Taxonomy" id="120398"/>
    <lineage>
        <taxon>Eukaryota</taxon>
        <taxon>Sar</taxon>
        <taxon>Stramenopiles</taxon>
        <taxon>Oomycota</taxon>
        <taxon>Saprolegniomycetes</taxon>
        <taxon>Saprolegniales</taxon>
        <taxon>Verrucalvaceae</taxon>
        <taxon>Aphanomyces</taxon>
    </lineage>
</organism>
<keyword evidence="1" id="KW-0677">Repeat</keyword>
<dbReference type="GO" id="GO:0006508">
    <property type="term" value="P:proteolysis"/>
    <property type="evidence" value="ECO:0007669"/>
    <property type="project" value="InterPro"/>
</dbReference>
<dbReference type="InterPro" id="IPR003609">
    <property type="entry name" value="Pan_app"/>
</dbReference>
<dbReference type="PROSITE" id="PS50948">
    <property type="entry name" value="PAN"/>
    <property type="match status" value="1"/>
</dbReference>
<proteinExistence type="predicted"/>
<sequence>PVTPSPPTTPPATDGACGKVYTNTDFQGADLTTVPGTSPEDCCPKCAANPVCTGFSFAQATCYLKFGPLTRVENAWGVSTAVLKAIQPSQQCFPPEVNVDYNGNDVARDASVTTTDGCCALCAANAACQLYVVSKFGCSLKSKAENRQTGLDPSWNVRAAFRANAQQGTTLTTSTYTPNIRVAPLTYTTMSGSQWFVNSNLESTGDDELDALLVAINETKHAHAAKPESIIAPGADGSKVFPFTSVASVGECAALVSSIDQKYFTYLASSGVCLGHEYPGADKTYLLQANNQPAVAVQKALGDSLLLKPSVPVANDAACVDKCKATSKCMAARTVNGKCSVYGPAIARSASTFAGYVTTPFVSTPVPNLPTFGNPSKVHFYTTAHQDDHELFMSNIYHKSIADPSTKVVFVYTTSGDDHGGNKWRQARELGTLSTTSAWVDHMGKFNSAPKGDTVNISGRQIARVTIGNVVSYFLRIPEYGNDGNTGFMALINGERPVAPMDAPDKPYANRDAFKQVLAAIYANEAQGIRAIELNAQDPDGEMPDHAMHLATGQLVWDIVNANAQWKTCAPQHYYFDYQRWLDPVNVGADVVPLQRYAWMRMSQAIYNYDNTILFWSEHSINLGRTYIRRTFNEGAGPC</sequence>
<dbReference type="CDD" id="cd01100">
    <property type="entry name" value="APPLE_Factor_XI_like"/>
    <property type="match status" value="1"/>
</dbReference>
<evidence type="ECO:0000256" key="1">
    <source>
        <dbReference type="ARBA" id="ARBA00022737"/>
    </source>
</evidence>
<dbReference type="GO" id="GO:0005576">
    <property type="term" value="C:extracellular region"/>
    <property type="evidence" value="ECO:0007669"/>
    <property type="project" value="InterPro"/>
</dbReference>
<feature type="domain" description="Apple" evidence="3">
    <location>
        <begin position="17"/>
        <end position="85"/>
    </location>
</feature>
<dbReference type="Pfam" id="PF14295">
    <property type="entry name" value="PAN_4"/>
    <property type="match status" value="3"/>
</dbReference>
<dbReference type="AlphaFoldDB" id="A0A6A4YU85"/>
<evidence type="ECO:0000313" key="4">
    <source>
        <dbReference type="EMBL" id="KAF0700788.1"/>
    </source>
</evidence>
<dbReference type="SMART" id="SM00223">
    <property type="entry name" value="APPLE"/>
    <property type="match status" value="2"/>
</dbReference>
<dbReference type="OrthoDB" id="75746at2759"/>
<gene>
    <name evidence="4" type="ORF">As57867_008707</name>
</gene>
<name>A0A6A4YU85_9STRA</name>